<dbReference type="SMART" id="SM00558">
    <property type="entry name" value="JmjC"/>
    <property type="match status" value="1"/>
</dbReference>
<dbReference type="GeneID" id="107270214"/>
<comment type="similarity">
    <text evidence="1">Belongs to the JMJD6 family.</text>
</comment>
<protein>
    <recommendedName>
        <fullName evidence="3">Jumonji domain-containing protein 4</fullName>
    </recommendedName>
</protein>
<dbReference type="Pfam" id="PF02373">
    <property type="entry name" value="JmjC"/>
    <property type="match status" value="1"/>
</dbReference>
<evidence type="ECO:0000256" key="3">
    <source>
        <dbReference type="ARBA" id="ARBA00082904"/>
    </source>
</evidence>
<dbReference type="AlphaFoldDB" id="A0AAJ7C2N1"/>
<dbReference type="InterPro" id="IPR050910">
    <property type="entry name" value="JMJD6_ArgDemeth/LysHydrox"/>
</dbReference>
<evidence type="ECO:0000259" key="4">
    <source>
        <dbReference type="PROSITE" id="PS51184"/>
    </source>
</evidence>
<dbReference type="PANTHER" id="PTHR12480:SF6">
    <property type="entry name" value="2-OXOGLUTARATE AND IRON-DEPENDENT OXYGENASE JMJD4"/>
    <property type="match status" value="1"/>
</dbReference>
<reference evidence="6" key="1">
    <citation type="submission" date="2025-08" db="UniProtKB">
        <authorList>
            <consortium name="RefSeq"/>
        </authorList>
    </citation>
    <scope>IDENTIFICATION</scope>
</reference>
<dbReference type="GO" id="GO:0016706">
    <property type="term" value="F:2-oxoglutarate-dependent dioxygenase activity"/>
    <property type="evidence" value="ECO:0007669"/>
    <property type="project" value="TreeGrafter"/>
</dbReference>
<accession>A0AAJ7C2N1</accession>
<dbReference type="GO" id="GO:0005634">
    <property type="term" value="C:nucleus"/>
    <property type="evidence" value="ECO:0007669"/>
    <property type="project" value="TreeGrafter"/>
</dbReference>
<proteinExistence type="inferred from homology"/>
<sequence length="411" mass="48602">MEEETIDIIEKEECENEAGEIEPLINLDPGLTYNEFFWKCLRANRPCLFRSGLMENWPSKKRWRMPENAPNFELLRELFGTSSAIVVDCTKTIQLMDSGKAKTMNINDYLDYWIDYRRSGYSKDMPLLYLKDWHCMIENPNVPVYEIPKYFASDWVNEYYVSSSSTFGDYKFVYMGPKGSGTAFHMDVFGSYSWSANIVGKKLWHIFPPGEETRLPNADGYFLYDSSTDEEDTLSRIPTYQKHDLSSIKRYEIIQEAGEIVFIPSGWYHQVWNLEDTISLSHNWINSCNIWMVWLGLKKEMAAVRMTILEFVDDWTDIERALKFSHGMNYHEFWRFLLYIAEIRLSHLRISVSLTFFQKWKLGRNHCLFDLCQIKRVLEDLLHDAMDTSMYPHVFEPDKPENLLHRINEVL</sequence>
<dbReference type="KEGG" id="ccin:107270214"/>
<dbReference type="Proteomes" id="UP000694920">
    <property type="component" value="Unplaced"/>
</dbReference>
<comment type="catalytic activity">
    <reaction evidence="2">
        <text>L-lysyl-[protein] + 2-oxoglutarate + O2 = 4-hydroxy-L-lysyl-[protein] + succinate + CO2</text>
        <dbReference type="Rhea" id="RHEA:57156"/>
        <dbReference type="Rhea" id="RHEA-COMP:9752"/>
        <dbReference type="Rhea" id="RHEA-COMP:15084"/>
        <dbReference type="ChEBI" id="CHEBI:15379"/>
        <dbReference type="ChEBI" id="CHEBI:16526"/>
        <dbReference type="ChEBI" id="CHEBI:16810"/>
        <dbReference type="ChEBI" id="CHEBI:29969"/>
        <dbReference type="ChEBI" id="CHEBI:30031"/>
        <dbReference type="ChEBI" id="CHEBI:141495"/>
    </reaction>
</comment>
<name>A0AAJ7C2N1_CEPCN</name>
<dbReference type="InterPro" id="IPR003347">
    <property type="entry name" value="JmjC_dom"/>
</dbReference>
<evidence type="ECO:0000256" key="1">
    <source>
        <dbReference type="ARBA" id="ARBA00038068"/>
    </source>
</evidence>
<dbReference type="SUPFAM" id="SSF51197">
    <property type="entry name" value="Clavaminate synthase-like"/>
    <property type="match status" value="1"/>
</dbReference>
<dbReference type="PANTHER" id="PTHR12480">
    <property type="entry name" value="ARGININE DEMETHYLASE AND LYSYL-HYDROXYLASE JMJD"/>
    <property type="match status" value="1"/>
</dbReference>
<feature type="domain" description="JmjC" evidence="4">
    <location>
        <begin position="136"/>
        <end position="301"/>
    </location>
</feature>
<dbReference type="RefSeq" id="XP_015600506.1">
    <property type="nucleotide sequence ID" value="XM_015745020.2"/>
</dbReference>
<evidence type="ECO:0000256" key="2">
    <source>
        <dbReference type="ARBA" id="ARBA00047762"/>
    </source>
</evidence>
<dbReference type="Gene3D" id="2.60.120.650">
    <property type="entry name" value="Cupin"/>
    <property type="match status" value="1"/>
</dbReference>
<dbReference type="GO" id="GO:0045905">
    <property type="term" value="P:positive regulation of translational termination"/>
    <property type="evidence" value="ECO:0007669"/>
    <property type="project" value="TreeGrafter"/>
</dbReference>
<dbReference type="CTD" id="65094"/>
<dbReference type="GO" id="GO:0043565">
    <property type="term" value="F:sequence-specific DNA binding"/>
    <property type="evidence" value="ECO:0007669"/>
    <property type="project" value="TreeGrafter"/>
</dbReference>
<evidence type="ECO:0000313" key="6">
    <source>
        <dbReference type="RefSeq" id="XP_015600506.1"/>
    </source>
</evidence>
<gene>
    <name evidence="6" type="primary">LOC107270214</name>
</gene>
<dbReference type="PROSITE" id="PS51184">
    <property type="entry name" value="JMJC"/>
    <property type="match status" value="1"/>
</dbReference>
<dbReference type="GO" id="GO:0005737">
    <property type="term" value="C:cytoplasm"/>
    <property type="evidence" value="ECO:0007669"/>
    <property type="project" value="TreeGrafter"/>
</dbReference>
<keyword evidence="5" id="KW-1185">Reference proteome</keyword>
<organism evidence="5 6">
    <name type="scientific">Cephus cinctus</name>
    <name type="common">Wheat stem sawfly</name>
    <dbReference type="NCBI Taxonomy" id="211228"/>
    <lineage>
        <taxon>Eukaryota</taxon>
        <taxon>Metazoa</taxon>
        <taxon>Ecdysozoa</taxon>
        <taxon>Arthropoda</taxon>
        <taxon>Hexapoda</taxon>
        <taxon>Insecta</taxon>
        <taxon>Pterygota</taxon>
        <taxon>Neoptera</taxon>
        <taxon>Endopterygota</taxon>
        <taxon>Hymenoptera</taxon>
        <taxon>Cephoidea</taxon>
        <taxon>Cephidae</taxon>
        <taxon>Cephus</taxon>
    </lineage>
</organism>
<evidence type="ECO:0000313" key="5">
    <source>
        <dbReference type="Proteomes" id="UP000694920"/>
    </source>
</evidence>